<evidence type="ECO:0000313" key="4">
    <source>
        <dbReference type="Proteomes" id="UP000187203"/>
    </source>
</evidence>
<dbReference type="AlphaFoldDB" id="A0A1R3KKX6"/>
<keyword evidence="2" id="KW-0812">Transmembrane</keyword>
<comment type="caution">
    <text evidence="3">The sequence shown here is derived from an EMBL/GenBank/DDBJ whole genome shotgun (WGS) entry which is preliminary data.</text>
</comment>
<proteinExistence type="predicted"/>
<evidence type="ECO:0000256" key="1">
    <source>
        <dbReference type="SAM" id="MobiDB-lite"/>
    </source>
</evidence>
<sequence>MENNPPLTLQENPLQEDDADLAMEAEDQAPLQEVQGQVDDEEDAAMEAEDDDDEDLDEFATRLDNMLVENGEEEEDEGKEGGGRGYRLIEVKQMFLVSFRFVHHSFIGVVCFVHQILLM</sequence>
<feature type="region of interest" description="Disordered" evidence="1">
    <location>
        <begin position="31"/>
        <end position="55"/>
    </location>
</feature>
<gene>
    <name evidence="3" type="ORF">COLO4_07085</name>
</gene>
<keyword evidence="4" id="KW-1185">Reference proteome</keyword>
<feature type="transmembrane region" description="Helical" evidence="2">
    <location>
        <begin position="94"/>
        <end position="117"/>
    </location>
</feature>
<dbReference type="EMBL" id="AWUE01013073">
    <property type="protein sequence ID" value="OMP07746.1"/>
    <property type="molecule type" value="Genomic_DNA"/>
</dbReference>
<dbReference type="Proteomes" id="UP000187203">
    <property type="component" value="Unassembled WGS sequence"/>
</dbReference>
<evidence type="ECO:0000313" key="3">
    <source>
        <dbReference type="EMBL" id="OMP07746.1"/>
    </source>
</evidence>
<organism evidence="3 4">
    <name type="scientific">Corchorus olitorius</name>
    <dbReference type="NCBI Taxonomy" id="93759"/>
    <lineage>
        <taxon>Eukaryota</taxon>
        <taxon>Viridiplantae</taxon>
        <taxon>Streptophyta</taxon>
        <taxon>Embryophyta</taxon>
        <taxon>Tracheophyta</taxon>
        <taxon>Spermatophyta</taxon>
        <taxon>Magnoliopsida</taxon>
        <taxon>eudicotyledons</taxon>
        <taxon>Gunneridae</taxon>
        <taxon>Pentapetalae</taxon>
        <taxon>rosids</taxon>
        <taxon>malvids</taxon>
        <taxon>Malvales</taxon>
        <taxon>Malvaceae</taxon>
        <taxon>Grewioideae</taxon>
        <taxon>Apeibeae</taxon>
        <taxon>Corchorus</taxon>
    </lineage>
</organism>
<name>A0A1R3KKX6_9ROSI</name>
<keyword evidence="2" id="KW-1133">Transmembrane helix</keyword>
<protein>
    <submittedName>
        <fullName evidence="3">Uncharacterized protein</fullName>
    </submittedName>
</protein>
<evidence type="ECO:0000256" key="2">
    <source>
        <dbReference type="SAM" id="Phobius"/>
    </source>
</evidence>
<keyword evidence="2" id="KW-0472">Membrane</keyword>
<feature type="compositionally biased region" description="Acidic residues" evidence="1">
    <location>
        <begin position="38"/>
        <end position="55"/>
    </location>
</feature>
<accession>A0A1R3KKX6</accession>
<reference evidence="4" key="1">
    <citation type="submission" date="2013-09" db="EMBL/GenBank/DDBJ databases">
        <title>Corchorus olitorius genome sequencing.</title>
        <authorList>
            <person name="Alam M."/>
            <person name="Haque M.S."/>
            <person name="Islam M.S."/>
            <person name="Emdad E.M."/>
            <person name="Islam M.M."/>
            <person name="Ahmed B."/>
            <person name="Halim A."/>
            <person name="Hossen Q.M.M."/>
            <person name="Hossain M.Z."/>
            <person name="Ahmed R."/>
            <person name="Khan M.M."/>
            <person name="Islam R."/>
            <person name="Rashid M.M."/>
            <person name="Khan S.A."/>
            <person name="Rahman M.S."/>
            <person name="Alam M."/>
            <person name="Yahiya A.S."/>
            <person name="Khan M.S."/>
            <person name="Azam M.S."/>
            <person name="Haque T."/>
            <person name="Lashkar M.Z.H."/>
            <person name="Akhand A.I."/>
            <person name="Morshed G."/>
            <person name="Roy S."/>
            <person name="Uddin K.S."/>
            <person name="Rabeya T."/>
            <person name="Hossain A.S."/>
            <person name="Chowdhury A."/>
            <person name="Snigdha A.R."/>
            <person name="Mortoza M.S."/>
            <person name="Matin S.A."/>
            <person name="Hoque S.M.E."/>
            <person name="Islam M.K."/>
            <person name="Roy D.K."/>
            <person name="Haider R."/>
            <person name="Moosa M.M."/>
            <person name="Elias S.M."/>
            <person name="Hasan A.M."/>
            <person name="Jahan S."/>
            <person name="Shafiuddin M."/>
            <person name="Mahmood N."/>
            <person name="Shommy N.S."/>
        </authorList>
    </citation>
    <scope>NUCLEOTIDE SEQUENCE [LARGE SCALE GENOMIC DNA]</scope>
    <source>
        <strain evidence="4">cv. O-4</strain>
    </source>
</reference>